<name>A0A8H5LTR7_9AGAR</name>
<organism evidence="2 3">
    <name type="scientific">Tricholomella constricta</name>
    <dbReference type="NCBI Taxonomy" id="117010"/>
    <lineage>
        <taxon>Eukaryota</taxon>
        <taxon>Fungi</taxon>
        <taxon>Dikarya</taxon>
        <taxon>Basidiomycota</taxon>
        <taxon>Agaricomycotina</taxon>
        <taxon>Agaricomycetes</taxon>
        <taxon>Agaricomycetidae</taxon>
        <taxon>Agaricales</taxon>
        <taxon>Tricholomatineae</taxon>
        <taxon>Lyophyllaceae</taxon>
        <taxon>Tricholomella</taxon>
    </lineage>
</organism>
<dbReference type="OrthoDB" id="8300194at2759"/>
<dbReference type="InterPro" id="IPR051678">
    <property type="entry name" value="AGP_Transferase"/>
</dbReference>
<accession>A0A8H5LTR7</accession>
<dbReference type="InterPro" id="IPR002575">
    <property type="entry name" value="Aminoglycoside_PTrfase"/>
</dbReference>
<dbReference type="Pfam" id="PF01636">
    <property type="entry name" value="APH"/>
    <property type="match status" value="1"/>
</dbReference>
<keyword evidence="3" id="KW-1185">Reference proteome</keyword>
<dbReference type="Gene3D" id="3.90.1200.10">
    <property type="match status" value="1"/>
</dbReference>
<dbReference type="SUPFAM" id="SSF56112">
    <property type="entry name" value="Protein kinase-like (PK-like)"/>
    <property type="match status" value="1"/>
</dbReference>
<evidence type="ECO:0000313" key="3">
    <source>
        <dbReference type="Proteomes" id="UP000565441"/>
    </source>
</evidence>
<dbReference type="AlphaFoldDB" id="A0A8H5LTR7"/>
<dbReference type="PANTHER" id="PTHR21310">
    <property type="entry name" value="AMINOGLYCOSIDE PHOSPHOTRANSFERASE-RELATED-RELATED"/>
    <property type="match status" value="1"/>
</dbReference>
<gene>
    <name evidence="2" type="ORF">D9615_010179</name>
</gene>
<dbReference type="Proteomes" id="UP000565441">
    <property type="component" value="Unassembled WGS sequence"/>
</dbReference>
<comment type="caution">
    <text evidence="2">The sequence shown here is derived from an EMBL/GenBank/DDBJ whole genome shotgun (WGS) entry which is preliminary data.</text>
</comment>
<reference evidence="2 3" key="1">
    <citation type="journal article" date="2020" name="ISME J.">
        <title>Uncovering the hidden diversity of litter-decomposition mechanisms in mushroom-forming fungi.</title>
        <authorList>
            <person name="Floudas D."/>
            <person name="Bentzer J."/>
            <person name="Ahren D."/>
            <person name="Johansson T."/>
            <person name="Persson P."/>
            <person name="Tunlid A."/>
        </authorList>
    </citation>
    <scope>NUCLEOTIDE SEQUENCE [LARGE SCALE GENOMIC DNA]</scope>
    <source>
        <strain evidence="2 3">CBS 661.87</strain>
    </source>
</reference>
<feature type="domain" description="Aminoglycoside phosphotransferase" evidence="1">
    <location>
        <begin position="80"/>
        <end position="264"/>
    </location>
</feature>
<evidence type="ECO:0000313" key="2">
    <source>
        <dbReference type="EMBL" id="KAF5369710.1"/>
    </source>
</evidence>
<protein>
    <recommendedName>
        <fullName evidence="1">Aminoglycoside phosphotransferase domain-containing protein</fullName>
    </recommendedName>
</protein>
<proteinExistence type="predicted"/>
<evidence type="ECO:0000259" key="1">
    <source>
        <dbReference type="Pfam" id="PF01636"/>
    </source>
</evidence>
<dbReference type="EMBL" id="JAACJP010000054">
    <property type="protein sequence ID" value="KAF5369710.1"/>
    <property type="molecule type" value="Genomic_DNA"/>
</dbReference>
<dbReference type="PANTHER" id="PTHR21310:SF15">
    <property type="entry name" value="AMINOGLYCOSIDE PHOSPHOTRANSFERASE DOMAIN-CONTAINING PROTEIN"/>
    <property type="match status" value="1"/>
</dbReference>
<dbReference type="CDD" id="cd05120">
    <property type="entry name" value="APH_ChoK_like"/>
    <property type="match status" value="1"/>
</dbReference>
<dbReference type="InterPro" id="IPR011009">
    <property type="entry name" value="Kinase-like_dom_sf"/>
</dbReference>
<sequence>MNRIRWALGFPDPNLDAKLTPIEAYNARLNRQMKTRFGPTIRRYEDELWDQCTRLSPVIEWVWKVSLGRWLFIKTTTLLAKEEIMATRFVASHTSIPVPRVWMSFRWQWTHYIVMNRVDGIQLSDVWLTLSDDSKAIIAEQIRGYFSQLHNIPPPPEVGTRICSVAGGPIADFRLRFIDGETGPFRDEEHMNMRLRQCLSLSQFPDVVKAAHSRKHPRVFTHNDLTPRNIMVDPVTGKITALVDWGCAGWFPTHWEYCKAMNFCNDMTDDGKDFRKWISKMLPVYELESEADRTLMEMGLMMTFESLLEDAT</sequence>